<dbReference type="GO" id="GO:1990961">
    <property type="term" value="P:xenobiotic detoxification by transmembrane export across the plasma membrane"/>
    <property type="evidence" value="ECO:0007669"/>
    <property type="project" value="TreeGrafter"/>
</dbReference>
<dbReference type="RefSeq" id="XP_013268623.1">
    <property type="nucleotide sequence ID" value="XM_013413169.1"/>
</dbReference>
<sequence>MTTQFRDTQFGHLVRLVSDNKLFPYPDEIDPSLWKKSVQRCATSSSPRSGDQHGGSEKLRNTNNSTDASVKDLDPRNDDLNRAVERGKDVYLVDWYGPDDPENPQNWSSGWKLLISFQICFFNFAVYMASSIYVPGESSIMDDFGVSETVATLGLSLFTA</sequence>
<comment type="subcellular location">
    <subcellularLocation>
        <location evidence="1">Membrane</location>
        <topology evidence="1">Multi-pass membrane protein</topology>
    </subcellularLocation>
</comment>
<feature type="compositionally biased region" description="Basic and acidic residues" evidence="5">
    <location>
        <begin position="50"/>
        <end position="60"/>
    </location>
</feature>
<dbReference type="GO" id="GO:0005886">
    <property type="term" value="C:plasma membrane"/>
    <property type="evidence" value="ECO:0007669"/>
    <property type="project" value="TreeGrafter"/>
</dbReference>
<name>A0A0D2FHP4_9EURO</name>
<evidence type="ECO:0000256" key="6">
    <source>
        <dbReference type="SAM" id="Phobius"/>
    </source>
</evidence>
<dbReference type="STRING" id="1442369.A0A0D2FHP4"/>
<dbReference type="PANTHER" id="PTHR23502:SF23">
    <property type="entry name" value="FLUCONAZOLE RESISTANCE PROTEIN 1"/>
    <property type="match status" value="1"/>
</dbReference>
<dbReference type="Proteomes" id="UP000053617">
    <property type="component" value="Unassembled WGS sequence"/>
</dbReference>
<gene>
    <name evidence="7" type="ORF">Z518_09213</name>
</gene>
<dbReference type="InterPro" id="IPR036259">
    <property type="entry name" value="MFS_trans_sf"/>
</dbReference>
<keyword evidence="8" id="KW-1185">Reference proteome</keyword>
<evidence type="ECO:0000256" key="3">
    <source>
        <dbReference type="ARBA" id="ARBA00022989"/>
    </source>
</evidence>
<keyword evidence="2 6" id="KW-0812">Transmembrane</keyword>
<dbReference type="HOGENOM" id="CLU_1402328_0_0_1"/>
<organism evidence="7 8">
    <name type="scientific">Rhinocladiella mackenziei CBS 650.93</name>
    <dbReference type="NCBI Taxonomy" id="1442369"/>
    <lineage>
        <taxon>Eukaryota</taxon>
        <taxon>Fungi</taxon>
        <taxon>Dikarya</taxon>
        <taxon>Ascomycota</taxon>
        <taxon>Pezizomycotina</taxon>
        <taxon>Eurotiomycetes</taxon>
        <taxon>Chaetothyriomycetidae</taxon>
        <taxon>Chaetothyriales</taxon>
        <taxon>Herpotrichiellaceae</taxon>
        <taxon>Rhinocladiella</taxon>
    </lineage>
</organism>
<keyword evidence="4 6" id="KW-0472">Membrane</keyword>
<evidence type="ECO:0000256" key="2">
    <source>
        <dbReference type="ARBA" id="ARBA00022692"/>
    </source>
</evidence>
<evidence type="ECO:0000256" key="4">
    <source>
        <dbReference type="ARBA" id="ARBA00023136"/>
    </source>
</evidence>
<accession>A0A0D2FHP4</accession>
<protein>
    <recommendedName>
        <fullName evidence="9">Major facilitator superfamily (MFS) profile domain-containing protein</fullName>
    </recommendedName>
</protein>
<keyword evidence="3 6" id="KW-1133">Transmembrane helix</keyword>
<reference evidence="7 8" key="1">
    <citation type="submission" date="2015-01" db="EMBL/GenBank/DDBJ databases">
        <title>The Genome Sequence of Rhinocladiella mackenzie CBS 650.93.</title>
        <authorList>
            <consortium name="The Broad Institute Genomics Platform"/>
            <person name="Cuomo C."/>
            <person name="de Hoog S."/>
            <person name="Gorbushina A."/>
            <person name="Stielow B."/>
            <person name="Teixiera M."/>
            <person name="Abouelleil A."/>
            <person name="Chapman S.B."/>
            <person name="Priest M."/>
            <person name="Young S.K."/>
            <person name="Wortman J."/>
            <person name="Nusbaum C."/>
            <person name="Birren B."/>
        </authorList>
    </citation>
    <scope>NUCLEOTIDE SEQUENCE [LARGE SCALE GENOMIC DNA]</scope>
    <source>
        <strain evidence="7 8">CBS 650.93</strain>
    </source>
</reference>
<dbReference type="GO" id="GO:0015244">
    <property type="term" value="F:fluconazole transmembrane transporter activity"/>
    <property type="evidence" value="ECO:0007669"/>
    <property type="project" value="TreeGrafter"/>
</dbReference>
<dbReference type="PANTHER" id="PTHR23502">
    <property type="entry name" value="MAJOR FACILITATOR SUPERFAMILY"/>
    <property type="match status" value="1"/>
</dbReference>
<evidence type="ECO:0000313" key="7">
    <source>
        <dbReference type="EMBL" id="KIX01487.1"/>
    </source>
</evidence>
<evidence type="ECO:0000256" key="5">
    <source>
        <dbReference type="SAM" id="MobiDB-lite"/>
    </source>
</evidence>
<dbReference type="SUPFAM" id="SSF103473">
    <property type="entry name" value="MFS general substrate transporter"/>
    <property type="match status" value="1"/>
</dbReference>
<dbReference type="AlphaFoldDB" id="A0A0D2FHP4"/>
<evidence type="ECO:0000256" key="1">
    <source>
        <dbReference type="ARBA" id="ARBA00004141"/>
    </source>
</evidence>
<feature type="region of interest" description="Disordered" evidence="5">
    <location>
        <begin position="40"/>
        <end position="79"/>
    </location>
</feature>
<dbReference type="EMBL" id="KN847481">
    <property type="protein sequence ID" value="KIX01487.1"/>
    <property type="molecule type" value="Genomic_DNA"/>
</dbReference>
<evidence type="ECO:0008006" key="9">
    <source>
        <dbReference type="Google" id="ProtNLM"/>
    </source>
</evidence>
<dbReference type="GeneID" id="25297284"/>
<feature type="compositionally biased region" description="Basic and acidic residues" evidence="5">
    <location>
        <begin position="69"/>
        <end position="79"/>
    </location>
</feature>
<feature type="transmembrane region" description="Helical" evidence="6">
    <location>
        <begin position="113"/>
        <end position="134"/>
    </location>
</feature>
<dbReference type="VEuPathDB" id="FungiDB:Z518_09213"/>
<feature type="compositionally biased region" description="Polar residues" evidence="5">
    <location>
        <begin position="40"/>
        <end position="49"/>
    </location>
</feature>
<dbReference type="OrthoDB" id="3357846at2759"/>
<evidence type="ECO:0000313" key="8">
    <source>
        <dbReference type="Proteomes" id="UP000053617"/>
    </source>
</evidence>
<proteinExistence type="predicted"/>